<dbReference type="Proteomes" id="UP000327148">
    <property type="component" value="Unassembled WGS sequence"/>
</dbReference>
<feature type="transmembrane region" description="Helical" evidence="1">
    <location>
        <begin position="13"/>
        <end position="36"/>
    </location>
</feature>
<proteinExistence type="predicted"/>
<dbReference type="OrthoDB" id="2989832at2"/>
<dbReference type="STRING" id="119206.AWM72_06795"/>
<name>A0A5N1GID4_9LACT</name>
<reference evidence="2 3" key="1">
    <citation type="submission" date="2019-09" db="EMBL/GenBank/DDBJ databases">
        <title>Draft genome sequence assemblies of isolates from the urinary tract.</title>
        <authorList>
            <person name="Mores C.R."/>
            <person name="Putonti C."/>
            <person name="Wolfe A.J."/>
        </authorList>
    </citation>
    <scope>NUCLEOTIDE SEQUENCE [LARGE SCALE GENOMIC DNA]</scope>
    <source>
        <strain evidence="2 3">UMB623</strain>
    </source>
</reference>
<keyword evidence="1" id="KW-0472">Membrane</keyword>
<dbReference type="EMBL" id="VYWO01000007">
    <property type="protein sequence ID" value="KAA9299731.1"/>
    <property type="molecule type" value="Genomic_DNA"/>
</dbReference>
<keyword evidence="1" id="KW-0812">Transmembrane</keyword>
<protein>
    <recommendedName>
        <fullName evidence="4">PepSY domain-containing protein</fullName>
    </recommendedName>
</protein>
<evidence type="ECO:0000313" key="2">
    <source>
        <dbReference type="EMBL" id="KAA9299731.1"/>
    </source>
</evidence>
<sequence>MVFDLKDNVKNKAYALAGSLFVCGAVIGAVSTALYLDSRETGKKAQVDGQSVIEEVKKLLAQGGEIEGSWIELQPLTKERYGQEQILYFGGVSRQEKGHLVQYEFIADAQSGQIIDLYKV</sequence>
<gene>
    <name evidence="2" type="ORF">F6I03_08905</name>
</gene>
<dbReference type="RefSeq" id="WP_070431036.1">
    <property type="nucleotide sequence ID" value="NZ_VYWO01000007.1"/>
</dbReference>
<organism evidence="2 3">
    <name type="scientific">Aerococcus sanguinicola</name>
    <dbReference type="NCBI Taxonomy" id="119206"/>
    <lineage>
        <taxon>Bacteria</taxon>
        <taxon>Bacillati</taxon>
        <taxon>Bacillota</taxon>
        <taxon>Bacilli</taxon>
        <taxon>Lactobacillales</taxon>
        <taxon>Aerococcaceae</taxon>
        <taxon>Aerococcus</taxon>
    </lineage>
</organism>
<accession>A0A5N1GID4</accession>
<evidence type="ECO:0000313" key="3">
    <source>
        <dbReference type="Proteomes" id="UP000327148"/>
    </source>
</evidence>
<evidence type="ECO:0008006" key="4">
    <source>
        <dbReference type="Google" id="ProtNLM"/>
    </source>
</evidence>
<comment type="caution">
    <text evidence="2">The sequence shown here is derived from an EMBL/GenBank/DDBJ whole genome shotgun (WGS) entry which is preliminary data.</text>
</comment>
<dbReference type="AlphaFoldDB" id="A0A5N1GID4"/>
<keyword evidence="1" id="KW-1133">Transmembrane helix</keyword>
<evidence type="ECO:0000256" key="1">
    <source>
        <dbReference type="SAM" id="Phobius"/>
    </source>
</evidence>